<proteinExistence type="predicted"/>
<protein>
    <submittedName>
        <fullName evidence="1">Uncharacterized protein</fullName>
    </submittedName>
</protein>
<reference evidence="1" key="2">
    <citation type="submission" date="2022-01" db="EMBL/GenBank/DDBJ databases">
        <authorList>
            <person name="Yamashiro T."/>
            <person name="Shiraishi A."/>
            <person name="Satake H."/>
            <person name="Nakayama K."/>
        </authorList>
    </citation>
    <scope>NUCLEOTIDE SEQUENCE</scope>
</reference>
<sequence length="304" mass="34444">MKIPTLQVKCNVIIQSEMLLVHHEIIDLAQREFTPPIEEVSYIRRQSLSASPLSHSCVERCDVTHADVQRVNVSRNLMRRLLTSHSSMPTSASMFTRMAEQHFGPAYSVENRGNEDIFYVLVSRVFCRFRNMRMPNIRADCMAQTVERQFGLAYTVESRGNEDRNCIPISRVFDRFRNMRTTNIRADCMAQTAIRKRSLSTTRLPYACVDWRGTPNVVTATVDVGRNVRRCLTGASSDVHVNAGSLAHPSNDRLLAPGIIKNHGALDGTTMPISDISGRFRNMNTGEFCSFKAKLPQTVIDYKR</sequence>
<gene>
    <name evidence="1" type="ORF">Tco_0876538</name>
</gene>
<evidence type="ECO:0000313" key="2">
    <source>
        <dbReference type="Proteomes" id="UP001151760"/>
    </source>
</evidence>
<dbReference type="EMBL" id="BQNB010013591">
    <property type="protein sequence ID" value="GJT17832.1"/>
    <property type="molecule type" value="Genomic_DNA"/>
</dbReference>
<keyword evidence="2" id="KW-1185">Reference proteome</keyword>
<name>A0ABQ5BVJ8_9ASTR</name>
<dbReference type="Proteomes" id="UP001151760">
    <property type="component" value="Unassembled WGS sequence"/>
</dbReference>
<organism evidence="1 2">
    <name type="scientific">Tanacetum coccineum</name>
    <dbReference type="NCBI Taxonomy" id="301880"/>
    <lineage>
        <taxon>Eukaryota</taxon>
        <taxon>Viridiplantae</taxon>
        <taxon>Streptophyta</taxon>
        <taxon>Embryophyta</taxon>
        <taxon>Tracheophyta</taxon>
        <taxon>Spermatophyta</taxon>
        <taxon>Magnoliopsida</taxon>
        <taxon>eudicotyledons</taxon>
        <taxon>Gunneridae</taxon>
        <taxon>Pentapetalae</taxon>
        <taxon>asterids</taxon>
        <taxon>campanulids</taxon>
        <taxon>Asterales</taxon>
        <taxon>Asteraceae</taxon>
        <taxon>Asteroideae</taxon>
        <taxon>Anthemideae</taxon>
        <taxon>Anthemidinae</taxon>
        <taxon>Tanacetum</taxon>
    </lineage>
</organism>
<evidence type="ECO:0000313" key="1">
    <source>
        <dbReference type="EMBL" id="GJT17832.1"/>
    </source>
</evidence>
<accession>A0ABQ5BVJ8</accession>
<reference evidence="1" key="1">
    <citation type="journal article" date="2022" name="Int. J. Mol. Sci.">
        <title>Draft Genome of Tanacetum Coccineum: Genomic Comparison of Closely Related Tanacetum-Family Plants.</title>
        <authorList>
            <person name="Yamashiro T."/>
            <person name="Shiraishi A."/>
            <person name="Nakayama K."/>
            <person name="Satake H."/>
        </authorList>
    </citation>
    <scope>NUCLEOTIDE SEQUENCE</scope>
</reference>
<comment type="caution">
    <text evidence="1">The sequence shown here is derived from an EMBL/GenBank/DDBJ whole genome shotgun (WGS) entry which is preliminary data.</text>
</comment>